<dbReference type="GO" id="GO:0005975">
    <property type="term" value="P:carbohydrate metabolic process"/>
    <property type="evidence" value="ECO:0007669"/>
    <property type="project" value="InterPro"/>
</dbReference>
<evidence type="ECO:0000313" key="2">
    <source>
        <dbReference type="EMBL" id="OGK42297.1"/>
    </source>
</evidence>
<dbReference type="STRING" id="1802056.A2954_04795"/>
<dbReference type="InterPro" id="IPR011583">
    <property type="entry name" value="Chitinase_II/V-like_cat"/>
</dbReference>
<dbReference type="PANTHER" id="PTHR46066:SF2">
    <property type="entry name" value="CHITINASE DOMAIN-CONTAINING PROTEIN 1"/>
    <property type="match status" value="1"/>
</dbReference>
<dbReference type="Proteomes" id="UP000177698">
    <property type="component" value="Unassembled WGS sequence"/>
</dbReference>
<protein>
    <recommendedName>
        <fullName evidence="1">GH18 domain-containing protein</fullName>
    </recommendedName>
</protein>
<dbReference type="SUPFAM" id="SSF51445">
    <property type="entry name" value="(Trans)glycosidases"/>
    <property type="match status" value="1"/>
</dbReference>
<dbReference type="GO" id="GO:0008061">
    <property type="term" value="F:chitin binding"/>
    <property type="evidence" value="ECO:0007669"/>
    <property type="project" value="InterPro"/>
</dbReference>
<dbReference type="AlphaFoldDB" id="A0A1F7IG16"/>
<evidence type="ECO:0000259" key="1">
    <source>
        <dbReference type="PROSITE" id="PS51910"/>
    </source>
</evidence>
<dbReference type="Gene3D" id="3.10.50.10">
    <property type="match status" value="1"/>
</dbReference>
<name>A0A1F7IG16_9BACT</name>
<dbReference type="InterPro" id="IPR029070">
    <property type="entry name" value="Chitinase_insertion_sf"/>
</dbReference>
<gene>
    <name evidence="2" type="ORF">A2954_04795</name>
</gene>
<dbReference type="Pfam" id="PF00704">
    <property type="entry name" value="Glyco_hydro_18"/>
    <property type="match status" value="1"/>
</dbReference>
<dbReference type="InterPro" id="IPR001223">
    <property type="entry name" value="Glyco_hydro18_cat"/>
</dbReference>
<sequence length="369" mass="43246">MKKIALILLLLFGGCLGYYLGRVHKKQSKAPELQEIKQRSKKVQGVKADIISKSVFIPYWSLDSENIDLSRYDYVIYFGIVPNYQGIDKKDSGFYGIPTFTKLAVGKKKFITLRMIDEEINNFILKNKDAQEKVILETLKILEQYQLDGIVLDLEISGLYNNELTAQINAFAQLFYSEAQNNYRKFYLTIYGDNLYRGRPFDLSELSKNSDGIMVMAYDFHKSRGEPGPNFPYESGAKYQYNFKNMISDFLKYIPKNKLTVIFGMFGYDWLVDEKKRPIRQAEALSYNEIKKKFLDKCEFKNCVVKRDEISMETEVNYLISSNTPDEQQIYRIDYHIVWFEDEESVKIKTDYLREQGISSISYWAFGYF</sequence>
<feature type="domain" description="GH18" evidence="1">
    <location>
        <begin position="45"/>
        <end position="369"/>
    </location>
</feature>
<proteinExistence type="predicted"/>
<organism evidence="2 3">
    <name type="scientific">Candidatus Roizmanbacteria bacterium RIFCSPLOWO2_01_FULL_37_12</name>
    <dbReference type="NCBI Taxonomy" id="1802056"/>
    <lineage>
        <taxon>Bacteria</taxon>
        <taxon>Candidatus Roizmaniibacteriota</taxon>
    </lineage>
</organism>
<dbReference type="Gene3D" id="3.20.20.80">
    <property type="entry name" value="Glycosidases"/>
    <property type="match status" value="1"/>
</dbReference>
<comment type="caution">
    <text evidence="2">The sequence shown here is derived from an EMBL/GenBank/DDBJ whole genome shotgun (WGS) entry which is preliminary data.</text>
</comment>
<dbReference type="SMART" id="SM00636">
    <property type="entry name" value="Glyco_18"/>
    <property type="match status" value="1"/>
</dbReference>
<dbReference type="EMBL" id="MGAG01000003">
    <property type="protein sequence ID" value="OGK42297.1"/>
    <property type="molecule type" value="Genomic_DNA"/>
</dbReference>
<dbReference type="PANTHER" id="PTHR46066">
    <property type="entry name" value="CHITINASE DOMAIN-CONTAINING PROTEIN 1 FAMILY MEMBER"/>
    <property type="match status" value="1"/>
</dbReference>
<accession>A0A1F7IG16</accession>
<dbReference type="PROSITE" id="PS51910">
    <property type="entry name" value="GH18_2"/>
    <property type="match status" value="1"/>
</dbReference>
<evidence type="ECO:0000313" key="3">
    <source>
        <dbReference type="Proteomes" id="UP000177698"/>
    </source>
</evidence>
<reference evidence="2 3" key="1">
    <citation type="journal article" date="2016" name="Nat. Commun.">
        <title>Thousands of microbial genomes shed light on interconnected biogeochemical processes in an aquifer system.</title>
        <authorList>
            <person name="Anantharaman K."/>
            <person name="Brown C.T."/>
            <person name="Hug L.A."/>
            <person name="Sharon I."/>
            <person name="Castelle C.J."/>
            <person name="Probst A.J."/>
            <person name="Thomas B.C."/>
            <person name="Singh A."/>
            <person name="Wilkins M.J."/>
            <person name="Karaoz U."/>
            <person name="Brodie E.L."/>
            <person name="Williams K.H."/>
            <person name="Hubbard S.S."/>
            <person name="Banfield J.F."/>
        </authorList>
    </citation>
    <scope>NUCLEOTIDE SEQUENCE [LARGE SCALE GENOMIC DNA]</scope>
</reference>
<dbReference type="InterPro" id="IPR017853">
    <property type="entry name" value="GH"/>
</dbReference>
<dbReference type="PROSITE" id="PS51257">
    <property type="entry name" value="PROKAR_LIPOPROTEIN"/>
    <property type="match status" value="1"/>
</dbReference>